<name>A0A0F9CN95_9ZZZZ</name>
<proteinExistence type="predicted"/>
<reference evidence="1" key="1">
    <citation type="journal article" date="2015" name="Nature">
        <title>Complex archaea that bridge the gap between prokaryotes and eukaryotes.</title>
        <authorList>
            <person name="Spang A."/>
            <person name="Saw J.H."/>
            <person name="Jorgensen S.L."/>
            <person name="Zaremba-Niedzwiedzka K."/>
            <person name="Martijn J."/>
            <person name="Lind A.E."/>
            <person name="van Eijk R."/>
            <person name="Schleper C."/>
            <person name="Guy L."/>
            <person name="Ettema T.J."/>
        </authorList>
    </citation>
    <scope>NUCLEOTIDE SEQUENCE</scope>
</reference>
<dbReference type="AlphaFoldDB" id="A0A0F9CN95"/>
<evidence type="ECO:0000313" key="1">
    <source>
        <dbReference type="EMBL" id="KKL27912.1"/>
    </source>
</evidence>
<comment type="caution">
    <text evidence="1">The sequence shown here is derived from an EMBL/GenBank/DDBJ whole genome shotgun (WGS) entry which is preliminary data.</text>
</comment>
<accession>A0A0F9CN95</accession>
<gene>
    <name evidence="1" type="ORF">LCGC14_2380400</name>
</gene>
<organism evidence="1">
    <name type="scientific">marine sediment metagenome</name>
    <dbReference type="NCBI Taxonomy" id="412755"/>
    <lineage>
        <taxon>unclassified sequences</taxon>
        <taxon>metagenomes</taxon>
        <taxon>ecological metagenomes</taxon>
    </lineage>
</organism>
<sequence length="181" mass="19684">MDEEEIVPELTLPTALVTVESNQPLAKLTEKARNGIDLLVLGLTTAAAAKKAGLAKSTLYGLWHSELGREYAALQYTALNTLLRGVGFQAILTMKRELQHERVDIRLRAADSLLKHLSKLIGGETSSEDNEADATKVVRQLLQQWNININVGEQKKVPSAAIIDISGEDSNGSASRNQSQP</sequence>
<dbReference type="EMBL" id="LAZR01035288">
    <property type="protein sequence ID" value="KKL27912.1"/>
    <property type="molecule type" value="Genomic_DNA"/>
</dbReference>
<protein>
    <submittedName>
        <fullName evidence="1">Uncharacterized protein</fullName>
    </submittedName>
</protein>